<name>A0A5C3NRR0_9APHY</name>
<evidence type="ECO:0000259" key="2">
    <source>
        <dbReference type="Pfam" id="PF26640"/>
    </source>
</evidence>
<keyword evidence="4" id="KW-1185">Reference proteome</keyword>
<dbReference type="Proteomes" id="UP000308197">
    <property type="component" value="Unassembled WGS sequence"/>
</dbReference>
<dbReference type="PANTHER" id="PTHR10622">
    <property type="entry name" value="HET DOMAIN-CONTAINING PROTEIN"/>
    <property type="match status" value="1"/>
</dbReference>
<reference evidence="3 4" key="1">
    <citation type="journal article" date="2019" name="Nat. Ecol. Evol.">
        <title>Megaphylogeny resolves global patterns of mushroom evolution.</title>
        <authorList>
            <person name="Varga T."/>
            <person name="Krizsan K."/>
            <person name="Foldi C."/>
            <person name="Dima B."/>
            <person name="Sanchez-Garcia M."/>
            <person name="Sanchez-Ramirez S."/>
            <person name="Szollosi G.J."/>
            <person name="Szarkandi J.G."/>
            <person name="Papp V."/>
            <person name="Albert L."/>
            <person name="Andreopoulos W."/>
            <person name="Angelini C."/>
            <person name="Antonin V."/>
            <person name="Barry K.W."/>
            <person name="Bougher N.L."/>
            <person name="Buchanan P."/>
            <person name="Buyck B."/>
            <person name="Bense V."/>
            <person name="Catcheside P."/>
            <person name="Chovatia M."/>
            <person name="Cooper J."/>
            <person name="Damon W."/>
            <person name="Desjardin D."/>
            <person name="Finy P."/>
            <person name="Geml J."/>
            <person name="Haridas S."/>
            <person name="Hughes K."/>
            <person name="Justo A."/>
            <person name="Karasinski D."/>
            <person name="Kautmanova I."/>
            <person name="Kiss B."/>
            <person name="Kocsube S."/>
            <person name="Kotiranta H."/>
            <person name="LaButti K.M."/>
            <person name="Lechner B.E."/>
            <person name="Liimatainen K."/>
            <person name="Lipzen A."/>
            <person name="Lukacs Z."/>
            <person name="Mihaltcheva S."/>
            <person name="Morgado L.N."/>
            <person name="Niskanen T."/>
            <person name="Noordeloos M.E."/>
            <person name="Ohm R.A."/>
            <person name="Ortiz-Santana B."/>
            <person name="Ovrebo C."/>
            <person name="Racz N."/>
            <person name="Riley R."/>
            <person name="Savchenko A."/>
            <person name="Shiryaev A."/>
            <person name="Soop K."/>
            <person name="Spirin V."/>
            <person name="Szebenyi C."/>
            <person name="Tomsovsky M."/>
            <person name="Tulloss R.E."/>
            <person name="Uehling J."/>
            <person name="Grigoriev I.V."/>
            <person name="Vagvolgyi C."/>
            <person name="Papp T."/>
            <person name="Martin F.M."/>
            <person name="Miettinen O."/>
            <person name="Hibbett D.S."/>
            <person name="Nagy L.G."/>
        </authorList>
    </citation>
    <scope>NUCLEOTIDE SEQUENCE [LARGE SCALE GENOMIC DNA]</scope>
    <source>
        <strain evidence="3 4">HHB13444</strain>
    </source>
</reference>
<dbReference type="InterPro" id="IPR058525">
    <property type="entry name" value="DUF8212"/>
</dbReference>
<sequence length="549" mass="62458">MWLLHTKTLELRHFTTPVAMPEDTDTGPRYAILSHVWEDADHAQSFQDIRAIHARCVLSGEDPRSLATEKVRRFCIVAEHDGYEWVWLDTGCIDKTSSAELSEAINSMWAWYRDAAVCYAYLGDVGDDDDPRAPGSEFRRSKWYTRGWTLQELIAPHLVVFLSHRWTVIGTKFSLIATVAEVTGIDERVLAQTFGGRLTKISVARRMSWTASRRTSRIEDRAYSLLGIFGVSMPIVYGEGLYSFTRLQIEILRHTQDHSIFAWGSIHPDFNASIRRYSREQALRIGKVRSQQPCHALLASSPNDFELSGYIFPVYMGAYTYHFGHRPDWNYTLTSNGILITLPLSTDYARTPFRHSEKERVYAAALCCMRHNAYIVLFLILDPSDGGPVPWCRRVGTKSAEPGGLPFYRGALLASPSYSRDFVITEVYIGASQNHGKLAWRRPKIPPPSSYRFLIPHWVVRRLHHGYGFSIQWSGPILHDGYHITEASGSLLPLDSSLPYSSHRSVVIFDVRFLNVARKETLIVEFGVGCLCPAMRINPGLQPQDWWVD</sequence>
<protein>
    <submittedName>
        <fullName evidence="3">HET-domain-containing protein</fullName>
    </submittedName>
</protein>
<dbReference type="InterPro" id="IPR010730">
    <property type="entry name" value="HET"/>
</dbReference>
<gene>
    <name evidence="3" type="ORF">K466DRAFT_533455</name>
</gene>
<dbReference type="Pfam" id="PF26640">
    <property type="entry name" value="DUF8212"/>
    <property type="match status" value="1"/>
</dbReference>
<feature type="non-terminal residue" evidence="3">
    <location>
        <position position="549"/>
    </location>
</feature>
<evidence type="ECO:0000259" key="1">
    <source>
        <dbReference type="Pfam" id="PF06985"/>
    </source>
</evidence>
<evidence type="ECO:0000313" key="4">
    <source>
        <dbReference type="Proteomes" id="UP000308197"/>
    </source>
</evidence>
<dbReference type="PANTHER" id="PTHR10622:SF10">
    <property type="entry name" value="HET DOMAIN-CONTAINING PROTEIN"/>
    <property type="match status" value="1"/>
</dbReference>
<feature type="domain" description="Heterokaryon incompatibility" evidence="1">
    <location>
        <begin position="30"/>
        <end position="128"/>
    </location>
</feature>
<dbReference type="InParanoid" id="A0A5C3NRR0"/>
<organism evidence="3 4">
    <name type="scientific">Polyporus arcularius HHB13444</name>
    <dbReference type="NCBI Taxonomy" id="1314778"/>
    <lineage>
        <taxon>Eukaryota</taxon>
        <taxon>Fungi</taxon>
        <taxon>Dikarya</taxon>
        <taxon>Basidiomycota</taxon>
        <taxon>Agaricomycotina</taxon>
        <taxon>Agaricomycetes</taxon>
        <taxon>Polyporales</taxon>
        <taxon>Polyporaceae</taxon>
        <taxon>Polyporus</taxon>
    </lineage>
</organism>
<dbReference type="AlphaFoldDB" id="A0A5C3NRR0"/>
<proteinExistence type="predicted"/>
<dbReference type="Pfam" id="PF06985">
    <property type="entry name" value="HET"/>
    <property type="match status" value="1"/>
</dbReference>
<evidence type="ECO:0000313" key="3">
    <source>
        <dbReference type="EMBL" id="TFK79931.1"/>
    </source>
</evidence>
<feature type="domain" description="DUF8212" evidence="2">
    <location>
        <begin position="243"/>
        <end position="370"/>
    </location>
</feature>
<dbReference type="EMBL" id="ML211890">
    <property type="protein sequence ID" value="TFK79931.1"/>
    <property type="molecule type" value="Genomic_DNA"/>
</dbReference>
<accession>A0A5C3NRR0</accession>